<dbReference type="InterPro" id="IPR016192">
    <property type="entry name" value="APOBEC/CMP_deaminase_Zn-bd"/>
</dbReference>
<dbReference type="NCBIfam" id="NF008113">
    <property type="entry name" value="PRK10860.1"/>
    <property type="match status" value="1"/>
</dbReference>
<evidence type="ECO:0000256" key="7">
    <source>
        <dbReference type="ARBA" id="ARBA00048045"/>
    </source>
</evidence>
<evidence type="ECO:0000256" key="5">
    <source>
        <dbReference type="ARBA" id="ARBA00022801"/>
    </source>
</evidence>
<dbReference type="KEGG" id="gni:GNIT_2432"/>
<gene>
    <name evidence="8 11" type="primary">tadA</name>
    <name evidence="11" type="ordered locus">GNIT_2432</name>
</gene>
<feature type="active site" description="Proton donor" evidence="8">
    <location>
        <position position="108"/>
    </location>
</feature>
<dbReference type="PROSITE" id="PS00903">
    <property type="entry name" value="CYT_DCMP_DEAMINASES_1"/>
    <property type="match status" value="1"/>
</dbReference>
<evidence type="ECO:0000256" key="6">
    <source>
        <dbReference type="ARBA" id="ARBA00022833"/>
    </source>
</evidence>
<dbReference type="EMBL" id="CP003060">
    <property type="protein sequence ID" value="AEP30529.1"/>
    <property type="molecule type" value="Genomic_DNA"/>
</dbReference>
<dbReference type="InterPro" id="IPR016193">
    <property type="entry name" value="Cytidine_deaminase-like"/>
</dbReference>
<keyword evidence="6 8" id="KW-0862">Zinc</keyword>
<keyword evidence="4 8" id="KW-0479">Metal-binding</keyword>
<comment type="cofactor">
    <cofactor evidence="8">
        <name>Zn(2+)</name>
        <dbReference type="ChEBI" id="CHEBI:29105"/>
    </cofactor>
    <text evidence="8">Binds 1 zinc ion per subunit.</text>
</comment>
<dbReference type="HAMAP" id="MF_00972">
    <property type="entry name" value="tRNA_aden_deaminase"/>
    <property type="match status" value="1"/>
</dbReference>
<dbReference type="OrthoDB" id="9802676at2"/>
<comment type="subunit">
    <text evidence="2 8">Homodimer.</text>
</comment>
<dbReference type="Pfam" id="PF14437">
    <property type="entry name" value="MafB19-deam"/>
    <property type="match status" value="1"/>
</dbReference>
<evidence type="ECO:0000256" key="3">
    <source>
        <dbReference type="ARBA" id="ARBA00022694"/>
    </source>
</evidence>
<keyword evidence="12" id="KW-1185">Reference proteome</keyword>
<proteinExistence type="inferred from homology"/>
<protein>
    <recommendedName>
        <fullName evidence="8">tRNA-specific adenosine deaminase</fullName>
        <ecNumber evidence="8">3.5.4.33</ecNumber>
    </recommendedName>
</protein>
<dbReference type="PANTHER" id="PTHR11079:SF202">
    <property type="entry name" value="TRNA-SPECIFIC ADENOSINE DEAMINASE"/>
    <property type="match status" value="1"/>
</dbReference>
<dbReference type="eggNOG" id="COG0590">
    <property type="taxonomic scope" value="Bacteria"/>
</dbReference>
<feature type="region of interest" description="Disordered" evidence="9">
    <location>
        <begin position="1"/>
        <end position="38"/>
    </location>
</feature>
<dbReference type="SUPFAM" id="SSF53927">
    <property type="entry name" value="Cytidine deaminase-like"/>
    <property type="match status" value="1"/>
</dbReference>
<dbReference type="RefSeq" id="WP_014109402.1">
    <property type="nucleotide sequence ID" value="NC_016041.1"/>
</dbReference>
<evidence type="ECO:0000256" key="1">
    <source>
        <dbReference type="ARBA" id="ARBA00010669"/>
    </source>
</evidence>
<feature type="compositionally biased region" description="Low complexity" evidence="9">
    <location>
        <begin position="22"/>
        <end position="37"/>
    </location>
</feature>
<comment type="catalytic activity">
    <reaction evidence="7 8">
        <text>adenosine(34) in tRNA + H2O + H(+) = inosine(34) in tRNA + NH4(+)</text>
        <dbReference type="Rhea" id="RHEA:43168"/>
        <dbReference type="Rhea" id="RHEA-COMP:10373"/>
        <dbReference type="Rhea" id="RHEA-COMP:10374"/>
        <dbReference type="ChEBI" id="CHEBI:15377"/>
        <dbReference type="ChEBI" id="CHEBI:15378"/>
        <dbReference type="ChEBI" id="CHEBI:28938"/>
        <dbReference type="ChEBI" id="CHEBI:74411"/>
        <dbReference type="ChEBI" id="CHEBI:82852"/>
        <dbReference type="EC" id="3.5.4.33"/>
    </reaction>
</comment>
<comment type="function">
    <text evidence="8">Catalyzes the deamination of adenosine to inosine at the wobble position 34 of tRNA(Arg2).</text>
</comment>
<dbReference type="CDD" id="cd01285">
    <property type="entry name" value="nucleoside_deaminase"/>
    <property type="match status" value="1"/>
</dbReference>
<evidence type="ECO:0000259" key="10">
    <source>
        <dbReference type="PROSITE" id="PS51747"/>
    </source>
</evidence>
<dbReference type="AlphaFoldDB" id="G4QHZ6"/>
<evidence type="ECO:0000256" key="9">
    <source>
        <dbReference type="SAM" id="MobiDB-lite"/>
    </source>
</evidence>
<evidence type="ECO:0000256" key="2">
    <source>
        <dbReference type="ARBA" id="ARBA00011738"/>
    </source>
</evidence>
<keyword evidence="5 8" id="KW-0378">Hydrolase</keyword>
<dbReference type="STRING" id="1085623.GNIT_2432"/>
<keyword evidence="3 8" id="KW-0819">tRNA processing</keyword>
<feature type="domain" description="CMP/dCMP-type deaminase" evidence="10">
    <location>
        <begin position="55"/>
        <end position="177"/>
    </location>
</feature>
<dbReference type="FunFam" id="3.40.140.10:FF:000005">
    <property type="entry name" value="tRNA-specific adenosine deaminase"/>
    <property type="match status" value="1"/>
</dbReference>
<organism evidence="11 12">
    <name type="scientific">Glaciecola nitratireducens (strain JCM 12485 / KCTC 12276 / FR1064)</name>
    <dbReference type="NCBI Taxonomy" id="1085623"/>
    <lineage>
        <taxon>Bacteria</taxon>
        <taxon>Pseudomonadati</taxon>
        <taxon>Pseudomonadota</taxon>
        <taxon>Gammaproteobacteria</taxon>
        <taxon>Alteromonadales</taxon>
        <taxon>Alteromonadaceae</taxon>
        <taxon>Brumicola</taxon>
    </lineage>
</organism>
<dbReference type="GO" id="GO:0008270">
    <property type="term" value="F:zinc ion binding"/>
    <property type="evidence" value="ECO:0007669"/>
    <property type="project" value="UniProtKB-UniRule"/>
</dbReference>
<dbReference type="InterPro" id="IPR002125">
    <property type="entry name" value="CMP_dCMP_dom"/>
</dbReference>
<name>G4QHZ6_GLANF</name>
<sequence>MANTDKAQPVKSAQAAHETRGQSAKKSNQQKKSSLKSCNSTAIKVRDWSDDGSNEVDASYMRQAMLLAENAQAIGEVPVGAIVVVDSLIIGQGYNQSITTHDPSAHAEMLAMREAAKNLQNYRLVDATLYVTLEPCPMCAGLLVHGRVKRIVFGAYDQKTGATGTVMNLVQHASLNHKIEVTGGCLQDECSAQISDFFKQRRRQKKS</sequence>
<dbReference type="GO" id="GO:0002100">
    <property type="term" value="P:tRNA wobble adenosine to inosine editing"/>
    <property type="evidence" value="ECO:0007669"/>
    <property type="project" value="UniProtKB-UniRule"/>
</dbReference>
<evidence type="ECO:0000256" key="8">
    <source>
        <dbReference type="HAMAP-Rule" id="MF_00972"/>
    </source>
</evidence>
<feature type="binding site" evidence="8">
    <location>
        <position position="139"/>
    </location>
    <ligand>
        <name>Zn(2+)</name>
        <dbReference type="ChEBI" id="CHEBI:29105"/>
        <note>catalytic</note>
    </ligand>
</feature>
<dbReference type="InterPro" id="IPR058535">
    <property type="entry name" value="MafB19-deam"/>
</dbReference>
<evidence type="ECO:0000313" key="11">
    <source>
        <dbReference type="EMBL" id="AEP30529.1"/>
    </source>
</evidence>
<dbReference type="HOGENOM" id="CLU_025810_3_0_6"/>
<feature type="binding site" evidence="8">
    <location>
        <position position="136"/>
    </location>
    <ligand>
        <name>Zn(2+)</name>
        <dbReference type="ChEBI" id="CHEBI:29105"/>
        <note>catalytic</note>
    </ligand>
</feature>
<dbReference type="Proteomes" id="UP000009282">
    <property type="component" value="Chromosome"/>
</dbReference>
<accession>G4QHZ6</accession>
<evidence type="ECO:0000313" key="12">
    <source>
        <dbReference type="Proteomes" id="UP000009282"/>
    </source>
</evidence>
<evidence type="ECO:0000256" key="4">
    <source>
        <dbReference type="ARBA" id="ARBA00022723"/>
    </source>
</evidence>
<dbReference type="PANTHER" id="PTHR11079">
    <property type="entry name" value="CYTOSINE DEAMINASE FAMILY MEMBER"/>
    <property type="match status" value="1"/>
</dbReference>
<reference evidence="11 12" key="1">
    <citation type="journal article" date="2011" name="J. Bacteriol.">
        <title>Complete genome sequence of seawater bacterium Glaciecola nitratireducens FR1064T.</title>
        <authorList>
            <person name="Bian F."/>
            <person name="Qin Q.L."/>
            <person name="Xie B.B."/>
            <person name="Shu Y.L."/>
            <person name="Zhang X.Y."/>
            <person name="Yu Y."/>
            <person name="Chen B."/>
            <person name="Chen X.L."/>
            <person name="Zhou B.C."/>
            <person name="Zhang Y.Z."/>
        </authorList>
    </citation>
    <scope>NUCLEOTIDE SEQUENCE [LARGE SCALE GENOMIC DNA]</scope>
    <source>
        <strain evidence="12">JCM 12485 / KCTC 12276 / FR1064</strain>
    </source>
</reference>
<dbReference type="InterPro" id="IPR028883">
    <property type="entry name" value="tRNA_aden_deaminase"/>
</dbReference>
<dbReference type="Gene3D" id="3.40.140.10">
    <property type="entry name" value="Cytidine Deaminase, domain 2"/>
    <property type="match status" value="1"/>
</dbReference>
<dbReference type="GO" id="GO:0052717">
    <property type="term" value="F:tRNA-specific adenosine-34 deaminase activity"/>
    <property type="evidence" value="ECO:0007669"/>
    <property type="project" value="UniProtKB-UniRule"/>
</dbReference>
<dbReference type="PROSITE" id="PS51747">
    <property type="entry name" value="CYT_DCMP_DEAMINASES_2"/>
    <property type="match status" value="1"/>
</dbReference>
<comment type="similarity">
    <text evidence="1">Belongs to the cytidine and deoxycytidylate deaminase family. ADAT2 subfamily.</text>
</comment>
<dbReference type="EC" id="3.5.4.33" evidence="8"/>
<feature type="binding site" evidence="8">
    <location>
        <position position="106"/>
    </location>
    <ligand>
        <name>Zn(2+)</name>
        <dbReference type="ChEBI" id="CHEBI:29105"/>
        <note>catalytic</note>
    </ligand>
</feature>